<protein>
    <submittedName>
        <fullName evidence="2">Uncharacterized protein</fullName>
    </submittedName>
</protein>
<dbReference type="EMBL" id="JAUSZV010000004">
    <property type="protein sequence ID" value="MDQ0904678.1"/>
    <property type="molecule type" value="Genomic_DNA"/>
</dbReference>
<organism evidence="2 3">
    <name type="scientific">Streptomyces canus</name>
    <dbReference type="NCBI Taxonomy" id="58343"/>
    <lineage>
        <taxon>Bacteria</taxon>
        <taxon>Bacillati</taxon>
        <taxon>Actinomycetota</taxon>
        <taxon>Actinomycetes</taxon>
        <taxon>Kitasatosporales</taxon>
        <taxon>Streptomycetaceae</taxon>
        <taxon>Streptomyces</taxon>
        <taxon>Streptomyces aurantiacus group</taxon>
    </lineage>
</organism>
<evidence type="ECO:0000313" key="3">
    <source>
        <dbReference type="Proteomes" id="UP001234216"/>
    </source>
</evidence>
<name>A0AAW8F4F8_9ACTN</name>
<gene>
    <name evidence="2" type="ORF">QFZ22_000663</name>
</gene>
<feature type="region of interest" description="Disordered" evidence="1">
    <location>
        <begin position="35"/>
        <end position="84"/>
    </location>
</feature>
<dbReference type="Proteomes" id="UP001234216">
    <property type="component" value="Unassembled WGS sequence"/>
</dbReference>
<dbReference type="AlphaFoldDB" id="A0AAW8F4F8"/>
<evidence type="ECO:0000256" key="1">
    <source>
        <dbReference type="SAM" id="MobiDB-lite"/>
    </source>
</evidence>
<evidence type="ECO:0000313" key="2">
    <source>
        <dbReference type="EMBL" id="MDQ0904678.1"/>
    </source>
</evidence>
<proteinExistence type="predicted"/>
<feature type="compositionally biased region" description="Low complexity" evidence="1">
    <location>
        <begin position="73"/>
        <end position="84"/>
    </location>
</feature>
<comment type="caution">
    <text evidence="2">The sequence shown here is derived from an EMBL/GenBank/DDBJ whole genome shotgun (WGS) entry which is preliminary data.</text>
</comment>
<accession>A0AAW8F4F8</accession>
<reference evidence="2" key="1">
    <citation type="submission" date="2023-07" db="EMBL/GenBank/DDBJ databases">
        <title>Comparative genomics of wheat-associated soil bacteria to identify genetic determinants of phenazine resistance.</title>
        <authorList>
            <person name="Mouncey N."/>
        </authorList>
    </citation>
    <scope>NUCLEOTIDE SEQUENCE</scope>
    <source>
        <strain evidence="2">V4I22</strain>
    </source>
</reference>
<sequence>MTITRKVSIATVTAAIGLGTVITGASGVVSLAQSSDTAVEAQSGRPRPVPPGGDPRGLSRAQVPEHANPPEPGEVNVGPGNRNQ</sequence>